<reference evidence="2" key="1">
    <citation type="submission" date="2018-05" db="EMBL/GenBank/DDBJ databases">
        <authorList>
            <person name="Lanie J.A."/>
            <person name="Ng W.-L."/>
            <person name="Kazmierczak K.M."/>
            <person name="Andrzejewski T.M."/>
            <person name="Davidsen T.M."/>
            <person name="Wayne K.J."/>
            <person name="Tettelin H."/>
            <person name="Glass J.I."/>
            <person name="Rusch D."/>
            <person name="Podicherti R."/>
            <person name="Tsui H.-C.T."/>
            <person name="Winkler M.E."/>
        </authorList>
    </citation>
    <scope>NUCLEOTIDE SEQUENCE</scope>
</reference>
<dbReference type="Gene3D" id="3.50.50.60">
    <property type="entry name" value="FAD/NAD(P)-binding domain"/>
    <property type="match status" value="1"/>
</dbReference>
<dbReference type="EMBL" id="UINC01184636">
    <property type="protein sequence ID" value="SVD95940.1"/>
    <property type="molecule type" value="Genomic_DNA"/>
</dbReference>
<gene>
    <name evidence="2" type="ORF">METZ01_LOCUS448794</name>
</gene>
<dbReference type="Pfam" id="PF01494">
    <property type="entry name" value="FAD_binding_3"/>
    <property type="match status" value="1"/>
</dbReference>
<dbReference type="SUPFAM" id="SSF51971">
    <property type="entry name" value="Nucleotide-binding domain"/>
    <property type="match status" value="1"/>
</dbReference>
<dbReference type="AlphaFoldDB" id="A0A382ZKX0"/>
<organism evidence="2">
    <name type="scientific">marine metagenome</name>
    <dbReference type="NCBI Taxonomy" id="408172"/>
    <lineage>
        <taxon>unclassified sequences</taxon>
        <taxon>metagenomes</taxon>
        <taxon>ecological metagenomes</taxon>
    </lineage>
</organism>
<proteinExistence type="predicted"/>
<dbReference type="InterPro" id="IPR036188">
    <property type="entry name" value="FAD/NAD-bd_sf"/>
</dbReference>
<evidence type="ECO:0000313" key="2">
    <source>
        <dbReference type="EMBL" id="SVD95940.1"/>
    </source>
</evidence>
<feature type="non-terminal residue" evidence="2">
    <location>
        <position position="32"/>
    </location>
</feature>
<dbReference type="InterPro" id="IPR002938">
    <property type="entry name" value="FAD-bd"/>
</dbReference>
<sequence>VSADRSAIDVVVVGAGPAGMTAASCLAQSGVR</sequence>
<dbReference type="GO" id="GO:0071949">
    <property type="term" value="F:FAD binding"/>
    <property type="evidence" value="ECO:0007669"/>
    <property type="project" value="InterPro"/>
</dbReference>
<protein>
    <recommendedName>
        <fullName evidence="1">FAD-binding domain-containing protein</fullName>
    </recommendedName>
</protein>
<evidence type="ECO:0000259" key="1">
    <source>
        <dbReference type="Pfam" id="PF01494"/>
    </source>
</evidence>
<accession>A0A382ZKX0</accession>
<name>A0A382ZKX0_9ZZZZ</name>
<feature type="domain" description="FAD-binding" evidence="1">
    <location>
        <begin position="8"/>
        <end position="32"/>
    </location>
</feature>
<feature type="non-terminal residue" evidence="2">
    <location>
        <position position="1"/>
    </location>
</feature>